<organism evidence="2 3">
    <name type="scientific">Burkholderia mayonis</name>
    <dbReference type="NCBI Taxonomy" id="1385591"/>
    <lineage>
        <taxon>Bacteria</taxon>
        <taxon>Pseudomonadati</taxon>
        <taxon>Pseudomonadota</taxon>
        <taxon>Betaproteobacteria</taxon>
        <taxon>Burkholderiales</taxon>
        <taxon>Burkholderiaceae</taxon>
        <taxon>Burkholderia</taxon>
        <taxon>pseudomallei group</taxon>
    </lineage>
</organism>
<keyword evidence="1" id="KW-1133">Transmembrane helix</keyword>
<gene>
    <name evidence="2" type="ORF">WS70_17240</name>
</gene>
<evidence type="ECO:0000313" key="2">
    <source>
        <dbReference type="EMBL" id="AOJ03689.1"/>
    </source>
</evidence>
<feature type="transmembrane region" description="Helical" evidence="1">
    <location>
        <begin position="108"/>
        <end position="131"/>
    </location>
</feature>
<dbReference type="KEGG" id="buu:WS70_17240"/>
<sequence length="149" mass="16392">MRVFTLGNFGMLCGPRPALGQVPPDGWQTSFRGRWACERGVVEPGRGKSTSGVFKRMSMAHAGHFRDADRPGVASMPCVGALAPMVSHRLVRDLTLVRRVLRTGNRSFASLLLGGWHTWLAAHILAIAFAFPRGRFEVSRTGAEYSRQI</sequence>
<protein>
    <submittedName>
        <fullName evidence="2">Uncharacterized protein</fullName>
    </submittedName>
</protein>
<keyword evidence="1" id="KW-0472">Membrane</keyword>
<keyword evidence="1" id="KW-0812">Transmembrane</keyword>
<name>A0A1B4FJ35_9BURK</name>
<dbReference type="Proteomes" id="UP000062519">
    <property type="component" value="Chromosome 2"/>
</dbReference>
<keyword evidence="3" id="KW-1185">Reference proteome</keyword>
<proteinExistence type="predicted"/>
<accession>A0A1B4FJ35</accession>
<dbReference type="EMBL" id="CP013387">
    <property type="protein sequence ID" value="AOJ03689.1"/>
    <property type="molecule type" value="Genomic_DNA"/>
</dbReference>
<dbReference type="AlphaFoldDB" id="A0A1B4FJ35"/>
<reference evidence="2 3" key="1">
    <citation type="submission" date="2015-12" db="EMBL/GenBank/DDBJ databases">
        <title>Diversity of Burkholderia near neighbor genomes.</title>
        <authorList>
            <person name="Sahl J."/>
            <person name="Wagner D."/>
            <person name="Keim P."/>
        </authorList>
    </citation>
    <scope>NUCLEOTIDE SEQUENCE [LARGE SCALE GENOMIC DNA]</scope>
    <source>
        <strain evidence="2 3">BDU6</strain>
    </source>
</reference>
<evidence type="ECO:0000256" key="1">
    <source>
        <dbReference type="SAM" id="Phobius"/>
    </source>
</evidence>
<evidence type="ECO:0000313" key="3">
    <source>
        <dbReference type="Proteomes" id="UP000062519"/>
    </source>
</evidence>